<dbReference type="GO" id="GO:0060271">
    <property type="term" value="P:cilium assembly"/>
    <property type="evidence" value="ECO:0007669"/>
    <property type="project" value="UniProtKB-UniRule"/>
</dbReference>
<protein>
    <recommendedName>
        <fullName evidence="3">Tektin</fullName>
    </recommendedName>
</protein>
<dbReference type="GO" id="GO:0005930">
    <property type="term" value="C:axoneme"/>
    <property type="evidence" value="ECO:0007669"/>
    <property type="project" value="UniProtKB-SubCell"/>
</dbReference>
<comment type="similarity">
    <text evidence="1 3">Belongs to the tektin family.</text>
</comment>
<evidence type="ECO:0000256" key="1">
    <source>
        <dbReference type="ARBA" id="ARBA00007209"/>
    </source>
</evidence>
<evidence type="ECO:0000256" key="2">
    <source>
        <dbReference type="ARBA" id="ARBA00022490"/>
    </source>
</evidence>
<reference evidence="5" key="1">
    <citation type="submission" date="2025-08" db="UniProtKB">
        <authorList>
            <consortium name="RefSeq"/>
        </authorList>
    </citation>
    <scope>IDENTIFICATION</scope>
    <source>
        <tissue evidence="5">Thorax and Abdomen</tissue>
    </source>
</reference>
<accession>A0A6J0BHN9</accession>
<dbReference type="FunCoup" id="A0A6J0BHN9">
    <property type="interactions" value="18"/>
</dbReference>
<gene>
    <name evidence="5" type="primary">LOC107220078</name>
</gene>
<dbReference type="Proteomes" id="UP000829291">
    <property type="component" value="Chromosome 3"/>
</dbReference>
<evidence type="ECO:0000313" key="5">
    <source>
        <dbReference type="RefSeq" id="XP_015513991.2"/>
    </source>
</evidence>
<keyword evidence="3" id="KW-0282">Flagellum</keyword>
<proteinExistence type="inferred from homology"/>
<organism evidence="5">
    <name type="scientific">Neodiprion lecontei</name>
    <name type="common">Redheaded pine sawfly</name>
    <dbReference type="NCBI Taxonomy" id="441921"/>
    <lineage>
        <taxon>Eukaryota</taxon>
        <taxon>Metazoa</taxon>
        <taxon>Ecdysozoa</taxon>
        <taxon>Arthropoda</taxon>
        <taxon>Hexapoda</taxon>
        <taxon>Insecta</taxon>
        <taxon>Pterygota</taxon>
        <taxon>Neoptera</taxon>
        <taxon>Endopterygota</taxon>
        <taxon>Hymenoptera</taxon>
        <taxon>Tenthredinoidea</taxon>
        <taxon>Diprionidae</taxon>
        <taxon>Diprioninae</taxon>
        <taxon>Neodiprion</taxon>
    </lineage>
</organism>
<dbReference type="GeneID" id="107220078"/>
<keyword evidence="3" id="KW-0966">Cell projection</keyword>
<dbReference type="Pfam" id="PF03148">
    <property type="entry name" value="Tektin"/>
    <property type="match status" value="1"/>
</dbReference>
<dbReference type="KEGG" id="nlo:107220078"/>
<dbReference type="PRINTS" id="PR00511">
    <property type="entry name" value="TEKTIN"/>
</dbReference>
<dbReference type="InterPro" id="IPR000435">
    <property type="entry name" value="Tektins"/>
</dbReference>
<sequence length="511" mass="58999">MISNKVWTEQETVMYTQLQPWSSVRALPCMEQISGPPIPVRTGEYYRTPRPHPWRPTLGYENIEVMPLPSQPLTNQMVDPCYTPNGMATEPLRFPNLVTGFERNPAHAARAALYTRYTPYEWVQNQIRFYNEADSNKNFSEKLRADTVQLMRLADEKVQGGQRDTGRKIGERITDVTFWRNELASEIQRLIMENDRMQECRRVLQKAIQDLDGQLHIAQECLYHRESRKGTELVHDETEQALLKEIETVRNGQKKLEQFTDKCIDQLRNGRASQNQLEVDIKNKEGALGIDTMCHQLNNFSRGLQYYGGIEKYDPCITEAESWAEASNSTVKRSQAERSRSCKLRSEIEITINAVAQEMWDAWSNTNNALARRSAEMLEAKSKLQIHLHKIQREIFEIEKNLELMGKAIADKSSALKVAHTRLEARTHRPELELCRDYAQLCMISEVEAINGMIGGMHMKMQQSEAQHQQLLRTRANLESDLKAKVDALFVDREKCMGMRRSYPISATVNY</sequence>
<comment type="subcellular location">
    <subcellularLocation>
        <location evidence="3">Cytoplasm</location>
        <location evidence="3">Cytoskeleton</location>
        <location evidence="3">Cilium axoneme</location>
    </subcellularLocation>
</comment>
<name>A0A6J0BHN9_NEOLC</name>
<dbReference type="OrthoDB" id="9886517at2759"/>
<dbReference type="InParanoid" id="A0A6J0BHN9"/>
<dbReference type="GO" id="GO:0005634">
    <property type="term" value="C:nucleus"/>
    <property type="evidence" value="ECO:0007669"/>
    <property type="project" value="TreeGrafter"/>
</dbReference>
<keyword evidence="2" id="KW-0963">Cytoplasm</keyword>
<keyword evidence="4" id="KW-1185">Reference proteome</keyword>
<dbReference type="GO" id="GO:0060294">
    <property type="term" value="P:cilium movement involved in cell motility"/>
    <property type="evidence" value="ECO:0007669"/>
    <property type="project" value="UniProtKB-UniRule"/>
</dbReference>
<dbReference type="GO" id="GO:0015630">
    <property type="term" value="C:microtubule cytoskeleton"/>
    <property type="evidence" value="ECO:0007669"/>
    <property type="project" value="UniProtKB-UniRule"/>
</dbReference>
<evidence type="ECO:0000256" key="3">
    <source>
        <dbReference type="RuleBase" id="RU367040"/>
    </source>
</evidence>
<keyword evidence="3" id="KW-0969">Cilium</keyword>
<dbReference type="InterPro" id="IPR048256">
    <property type="entry name" value="Tektin-like"/>
</dbReference>
<dbReference type="RefSeq" id="XP_015513991.2">
    <property type="nucleotide sequence ID" value="XM_015658505.2"/>
</dbReference>
<evidence type="ECO:0000313" key="4">
    <source>
        <dbReference type="Proteomes" id="UP000829291"/>
    </source>
</evidence>
<dbReference type="PANTHER" id="PTHR19960">
    <property type="entry name" value="TEKTIN"/>
    <property type="match status" value="1"/>
</dbReference>
<dbReference type="AlphaFoldDB" id="A0A6J0BHN9"/>
<dbReference type="PANTHER" id="PTHR19960:SF11">
    <property type="entry name" value="TEKTIN"/>
    <property type="match status" value="1"/>
</dbReference>